<dbReference type="EMBL" id="JBHTJZ010000005">
    <property type="protein sequence ID" value="MFD0959037.1"/>
    <property type="molecule type" value="Genomic_DNA"/>
</dbReference>
<feature type="transmembrane region" description="Helical" evidence="1">
    <location>
        <begin position="6"/>
        <end position="23"/>
    </location>
</feature>
<keyword evidence="1" id="KW-0472">Membrane</keyword>
<organism evidence="2 3">
    <name type="scientific">Paenibacillus chungangensis</name>
    <dbReference type="NCBI Taxonomy" id="696535"/>
    <lineage>
        <taxon>Bacteria</taxon>
        <taxon>Bacillati</taxon>
        <taxon>Bacillota</taxon>
        <taxon>Bacilli</taxon>
        <taxon>Bacillales</taxon>
        <taxon>Paenibacillaceae</taxon>
        <taxon>Paenibacillus</taxon>
    </lineage>
</organism>
<evidence type="ECO:0000313" key="3">
    <source>
        <dbReference type="Proteomes" id="UP001596989"/>
    </source>
</evidence>
<gene>
    <name evidence="2" type="ORF">ACFQ2I_06485</name>
</gene>
<accession>A0ABW3HNE4</accession>
<evidence type="ECO:0000256" key="1">
    <source>
        <dbReference type="SAM" id="Phobius"/>
    </source>
</evidence>
<comment type="caution">
    <text evidence="2">The sequence shown here is derived from an EMBL/GenBank/DDBJ whole genome shotgun (WGS) entry which is preliminary data.</text>
</comment>
<evidence type="ECO:0000313" key="2">
    <source>
        <dbReference type="EMBL" id="MFD0959037.1"/>
    </source>
</evidence>
<dbReference type="Proteomes" id="UP001596989">
    <property type="component" value="Unassembled WGS sequence"/>
</dbReference>
<keyword evidence="1" id="KW-1133">Transmembrane helix</keyword>
<keyword evidence="1" id="KW-0812">Transmembrane</keyword>
<sequence>MMGMILMIIIYFLLGALIVKLGIDNSKATKQTQEIVEELREIKEILKYK</sequence>
<name>A0ABW3HNE4_9BACL</name>
<protein>
    <submittedName>
        <fullName evidence="2">Uncharacterized protein</fullName>
    </submittedName>
</protein>
<dbReference type="RefSeq" id="WP_377562873.1">
    <property type="nucleotide sequence ID" value="NZ_JBHTJZ010000005.1"/>
</dbReference>
<reference evidence="3" key="1">
    <citation type="journal article" date="2019" name="Int. J. Syst. Evol. Microbiol.">
        <title>The Global Catalogue of Microorganisms (GCM) 10K type strain sequencing project: providing services to taxonomists for standard genome sequencing and annotation.</title>
        <authorList>
            <consortium name="The Broad Institute Genomics Platform"/>
            <consortium name="The Broad Institute Genome Sequencing Center for Infectious Disease"/>
            <person name="Wu L."/>
            <person name="Ma J."/>
        </authorList>
    </citation>
    <scope>NUCLEOTIDE SEQUENCE [LARGE SCALE GENOMIC DNA]</scope>
    <source>
        <strain evidence="3">CCUG 59129</strain>
    </source>
</reference>
<keyword evidence="3" id="KW-1185">Reference proteome</keyword>
<proteinExistence type="predicted"/>